<keyword evidence="7" id="KW-0805">Transcription regulation</keyword>
<evidence type="ECO:0000256" key="3">
    <source>
        <dbReference type="ARBA" id="ARBA00022473"/>
    </source>
</evidence>
<keyword evidence="11" id="KW-0539">Nucleus</keyword>
<gene>
    <name evidence="14" type="ORF">Cfor_12378</name>
</gene>
<dbReference type="FunFam" id="3.30.50.10:FF:000034">
    <property type="entry name" value="CLUMA_CG002674, isoform A"/>
    <property type="match status" value="1"/>
</dbReference>
<dbReference type="GO" id="GO:0043565">
    <property type="term" value="F:sequence-specific DNA binding"/>
    <property type="evidence" value="ECO:0007669"/>
    <property type="project" value="InterPro"/>
</dbReference>
<evidence type="ECO:0000256" key="8">
    <source>
        <dbReference type="ARBA" id="ARBA00023125"/>
    </source>
</evidence>
<dbReference type="Pfam" id="PF00105">
    <property type="entry name" value="zf-C4"/>
    <property type="match status" value="1"/>
</dbReference>
<dbReference type="SUPFAM" id="SSF57716">
    <property type="entry name" value="Glucocorticoid receptor-like (DNA-binding domain)"/>
    <property type="match status" value="1"/>
</dbReference>
<dbReference type="GO" id="GO:0005634">
    <property type="term" value="C:nucleus"/>
    <property type="evidence" value="ECO:0007669"/>
    <property type="project" value="UniProtKB-SubCell"/>
</dbReference>
<dbReference type="EMBL" id="BLKM01000376">
    <property type="protein sequence ID" value="GFG32551.1"/>
    <property type="molecule type" value="Genomic_DNA"/>
</dbReference>
<dbReference type="PANTHER" id="PTHR48092">
    <property type="entry name" value="KNIRPS-RELATED PROTEIN-RELATED"/>
    <property type="match status" value="1"/>
</dbReference>
<feature type="region of interest" description="Disordered" evidence="12">
    <location>
        <begin position="378"/>
        <end position="427"/>
    </location>
</feature>
<keyword evidence="3" id="KW-0217">Developmental protein</keyword>
<dbReference type="OrthoDB" id="5850793at2759"/>
<evidence type="ECO:0000256" key="7">
    <source>
        <dbReference type="ARBA" id="ARBA00023015"/>
    </source>
</evidence>
<dbReference type="InterPro" id="IPR001628">
    <property type="entry name" value="Znf_hrmn_rcpt"/>
</dbReference>
<dbReference type="Proteomes" id="UP000502823">
    <property type="component" value="Unassembled WGS sequence"/>
</dbReference>
<dbReference type="PROSITE" id="PS00031">
    <property type="entry name" value="NUCLEAR_REC_DBD_1"/>
    <property type="match status" value="1"/>
</dbReference>
<evidence type="ECO:0000256" key="9">
    <source>
        <dbReference type="ARBA" id="ARBA00023163"/>
    </source>
</evidence>
<comment type="caution">
    <text evidence="14">The sequence shown here is derived from an EMBL/GenBank/DDBJ whole genome shotgun (WGS) entry which is preliminary data.</text>
</comment>
<proteinExistence type="inferred from homology"/>
<evidence type="ECO:0000256" key="2">
    <source>
        <dbReference type="ARBA" id="ARBA00006647"/>
    </source>
</evidence>
<keyword evidence="4" id="KW-0479">Metal-binding</keyword>
<feature type="compositionally biased region" description="Basic and acidic residues" evidence="12">
    <location>
        <begin position="410"/>
        <end position="427"/>
    </location>
</feature>
<accession>A0A6L2PIY9</accession>
<dbReference type="InParanoid" id="A0A6L2PIY9"/>
<keyword evidence="5" id="KW-0863">Zinc-finger</keyword>
<dbReference type="Gene3D" id="3.30.50.10">
    <property type="entry name" value="Erythroid Transcription Factor GATA-1, subunit A"/>
    <property type="match status" value="1"/>
</dbReference>
<evidence type="ECO:0000256" key="10">
    <source>
        <dbReference type="ARBA" id="ARBA00023170"/>
    </source>
</evidence>
<evidence type="ECO:0000256" key="11">
    <source>
        <dbReference type="ARBA" id="ARBA00023242"/>
    </source>
</evidence>
<evidence type="ECO:0000313" key="14">
    <source>
        <dbReference type="EMBL" id="GFG32551.1"/>
    </source>
</evidence>
<comment type="subcellular location">
    <subcellularLocation>
        <location evidence="1">Nucleus</location>
    </subcellularLocation>
</comment>
<evidence type="ECO:0000256" key="5">
    <source>
        <dbReference type="ARBA" id="ARBA00022771"/>
    </source>
</evidence>
<evidence type="ECO:0000256" key="6">
    <source>
        <dbReference type="ARBA" id="ARBA00022833"/>
    </source>
</evidence>
<evidence type="ECO:0000256" key="1">
    <source>
        <dbReference type="ARBA" id="ARBA00004123"/>
    </source>
</evidence>
<feature type="compositionally biased region" description="Low complexity" evidence="12">
    <location>
        <begin position="388"/>
        <end position="402"/>
    </location>
</feature>
<dbReference type="SMART" id="SM00399">
    <property type="entry name" value="ZnF_C4"/>
    <property type="match status" value="1"/>
</dbReference>
<comment type="similarity">
    <text evidence="2">Belongs to the nuclear hormone receptor family. NR0 subfamily.</text>
</comment>
<keyword evidence="15" id="KW-1185">Reference proteome</keyword>
<feature type="compositionally biased region" description="Basic residues" evidence="12">
    <location>
        <begin position="468"/>
        <end position="478"/>
    </location>
</feature>
<feature type="domain" description="Nuclear receptor" evidence="13">
    <location>
        <begin position="125"/>
        <end position="201"/>
    </location>
</feature>
<evidence type="ECO:0000259" key="13">
    <source>
        <dbReference type="PROSITE" id="PS51030"/>
    </source>
</evidence>
<dbReference type="PRINTS" id="PR00047">
    <property type="entry name" value="STROIDFINGER"/>
</dbReference>
<dbReference type="GO" id="GO:0008270">
    <property type="term" value="F:zinc ion binding"/>
    <property type="evidence" value="ECO:0007669"/>
    <property type="project" value="UniProtKB-KW"/>
</dbReference>
<dbReference type="PROSITE" id="PS51030">
    <property type="entry name" value="NUCLEAR_REC_DBD_2"/>
    <property type="match status" value="1"/>
</dbReference>
<organism evidence="14 15">
    <name type="scientific">Coptotermes formosanus</name>
    <name type="common">Formosan subterranean termite</name>
    <dbReference type="NCBI Taxonomy" id="36987"/>
    <lineage>
        <taxon>Eukaryota</taxon>
        <taxon>Metazoa</taxon>
        <taxon>Ecdysozoa</taxon>
        <taxon>Arthropoda</taxon>
        <taxon>Hexapoda</taxon>
        <taxon>Insecta</taxon>
        <taxon>Pterygota</taxon>
        <taxon>Neoptera</taxon>
        <taxon>Polyneoptera</taxon>
        <taxon>Dictyoptera</taxon>
        <taxon>Blattodea</taxon>
        <taxon>Blattoidea</taxon>
        <taxon>Termitoidae</taxon>
        <taxon>Rhinotermitidae</taxon>
        <taxon>Coptotermes</taxon>
    </lineage>
</organism>
<keyword evidence="8" id="KW-0238">DNA-binding</keyword>
<dbReference type="GO" id="GO:0003700">
    <property type="term" value="F:DNA-binding transcription factor activity"/>
    <property type="evidence" value="ECO:0007669"/>
    <property type="project" value="InterPro"/>
</dbReference>
<evidence type="ECO:0000256" key="12">
    <source>
        <dbReference type="SAM" id="MobiDB-lite"/>
    </source>
</evidence>
<reference evidence="15" key="1">
    <citation type="submission" date="2020-01" db="EMBL/GenBank/DDBJ databases">
        <title>Draft genome sequence of the Termite Coptotermes fromosanus.</title>
        <authorList>
            <person name="Itakura S."/>
            <person name="Yosikawa Y."/>
            <person name="Umezawa K."/>
        </authorList>
    </citation>
    <scope>NUCLEOTIDE SEQUENCE [LARGE SCALE GENOMIC DNA]</scope>
</reference>
<feature type="region of interest" description="Disordered" evidence="12">
    <location>
        <begin position="464"/>
        <end position="541"/>
    </location>
</feature>
<dbReference type="InterPro" id="IPR013088">
    <property type="entry name" value="Znf_NHR/GATA"/>
</dbReference>
<sequence>MDADAHSAATGAETTVSVAGARWWGPAASTASASTDVFTVCEYREISSTIRMEAESRSKIRHISANIQGVAFQNNIANFGRERSWPNNGAVWVVVKATEEKTVNLSRWQRAPLGFEKDIFRINMNQLCRVCGEPAAGFHFGAFTCEGCKSFFGRTYNNTSSISECKNNGECIINKKNRTSCKACRLRKCLMVGMSKSGSRYGRRSNWFKIHCLLQEQQQQQQAGNSPVLREPLNSKNSKVLPLWEGLAPHFHDTKQPLHLPNVVDVDNNNTGTPKNFLDSKSRTLQPGHLMPVRTLPGATHPGYGSAGEAAAALWAARNTLLPLQVTSHHHATSLPPLPVPFLTSPFLHGTGFHHPHHGGPPASRNFLLPFVQSMATSPKHHGTERLASPAISSSSTSSSSSSPPPSPIREGKLHKDTVEISRPELRFKQGDESKLANYDKSVAMLQALGPVQDQPIDLSLRSGLHNKATKHRRRKDFKGHSSSEDTIEDQDELASGSEGGVESCDDDRDVQRETEILKEMAGDSDNKKLISAPLDLTTRT</sequence>
<keyword evidence="10" id="KW-0675">Receptor</keyword>
<protein>
    <recommendedName>
        <fullName evidence="13">Nuclear receptor domain-containing protein</fullName>
    </recommendedName>
</protein>
<dbReference type="InterPro" id="IPR050200">
    <property type="entry name" value="Nuclear_hormone_rcpt_NR3"/>
</dbReference>
<dbReference type="AlphaFoldDB" id="A0A6L2PIY9"/>
<name>A0A6L2PIY9_COPFO</name>
<evidence type="ECO:0000256" key="4">
    <source>
        <dbReference type="ARBA" id="ARBA00022723"/>
    </source>
</evidence>
<feature type="compositionally biased region" description="Basic and acidic residues" evidence="12">
    <location>
        <begin position="510"/>
        <end position="529"/>
    </location>
</feature>
<keyword evidence="9" id="KW-0804">Transcription</keyword>
<evidence type="ECO:0000313" key="15">
    <source>
        <dbReference type="Proteomes" id="UP000502823"/>
    </source>
</evidence>
<keyword evidence="6" id="KW-0862">Zinc</keyword>